<dbReference type="EMBL" id="LKAJ02000001">
    <property type="protein sequence ID" value="MCS5710651.1"/>
    <property type="molecule type" value="Genomic_DNA"/>
</dbReference>
<evidence type="ECO:0000256" key="3">
    <source>
        <dbReference type="PROSITE-ProRule" id="PRU00023"/>
    </source>
</evidence>
<accession>A0AAE3HTZ0</accession>
<dbReference type="SMART" id="SM00248">
    <property type="entry name" value="ANK"/>
    <property type="match status" value="9"/>
</dbReference>
<dbReference type="Pfam" id="PF12796">
    <property type="entry name" value="Ank_2"/>
    <property type="match status" value="2"/>
</dbReference>
<sequence>MALNRRLKSYLVTLVNKAIIPQDLLDEIVSTGDINVLNEEGIGLVQYVCFNGNVQSLKTLINHGLDINHIDSDSNSALHVAILNKNKSIIDFLLQSNILKNPLQTNFEEMNALQLAAQRKDASALITLLKDSRFKGSLAHKDIFGRTALDIAANAKWDEGIKLLLNNKHIQPNTIAGYGKTFYDIGQLNLEQKLRRFLDKKGQKALNDVGNCNGWSFLYMVYLTQGREQEYFDILELLIKWNGKKQFLINANNLPGSLRKLYKNPEEVFNQLLNDLAVFHSDSAAIDELQLNIQQRERIKQYDLIKSAASNRSLRHLFGYNRLSLSKAQLIEMLAFMQRWPETVVDIHLPEHAVSLYVTKDRQFKYYNSNAKNKTQPFTCAQSLAEHIIKSFYIKENNLAPGESIDIGFDAYKFYNNPKMTTKNERALKARSQAKASANGFTPLHYAVMENDEQKVINILKSAPQSALTLKDQHGFSPVTRAIMLKSEKIFLALLRSYANKQNAKDVADVSNIKITHCCANDEIAFLAKLAVEGKLNPHLVIDNEGGTILSHALSYGIDVDLQKRLLKAPSVDIHRVDQSQKTILHHAVGNGADSHVIKAITSLKGFNINKQDIHGDTALMIAVMDESKDIVKTLLDSGVDVHVRNKSGQSALDLAILFRNEPIEALLSQKQNEKQKPPLIFSKQRSQQTHYDHKSQNLERKVNRLQGV</sequence>
<keyword evidence="2 3" id="KW-0040">ANK repeat</keyword>
<proteinExistence type="predicted"/>
<dbReference type="Pfam" id="PF00023">
    <property type="entry name" value="Ank"/>
    <property type="match status" value="1"/>
</dbReference>
<reference evidence="4" key="2">
    <citation type="submission" date="2021-06" db="EMBL/GenBank/DDBJ databases">
        <title>Genomic Description and Analysis of Intracellular Bacteria, Candidatus Berkiella cookevillensis and Candidatus Berkiella aquae.</title>
        <authorList>
            <person name="Kidane D.T."/>
            <person name="Mehari Y.T."/>
            <person name="Rice F.C."/>
            <person name="Arivett B.A."/>
            <person name="Farone A.L."/>
            <person name="Berk S.G."/>
            <person name="Farone M.B."/>
        </authorList>
    </citation>
    <scope>NUCLEOTIDE SEQUENCE</scope>
    <source>
        <strain evidence="4">HT99</strain>
    </source>
</reference>
<dbReference type="InterPro" id="IPR002110">
    <property type="entry name" value="Ankyrin_rpt"/>
</dbReference>
<gene>
    <name evidence="4" type="ORF">HT99x_004355</name>
</gene>
<evidence type="ECO:0000256" key="1">
    <source>
        <dbReference type="ARBA" id="ARBA00022737"/>
    </source>
</evidence>
<dbReference type="PANTHER" id="PTHR24198">
    <property type="entry name" value="ANKYRIN REPEAT AND PROTEIN KINASE DOMAIN-CONTAINING PROTEIN"/>
    <property type="match status" value="1"/>
</dbReference>
<dbReference type="PROSITE" id="PS50088">
    <property type="entry name" value="ANK_REPEAT"/>
    <property type="match status" value="2"/>
</dbReference>
<evidence type="ECO:0000313" key="4">
    <source>
        <dbReference type="EMBL" id="MCS5710651.1"/>
    </source>
</evidence>
<dbReference type="AlphaFoldDB" id="A0AAE3HTZ0"/>
<keyword evidence="1" id="KW-0677">Repeat</keyword>
<feature type="repeat" description="ANK" evidence="3">
    <location>
        <begin position="615"/>
        <end position="647"/>
    </location>
</feature>
<reference evidence="4" key="1">
    <citation type="journal article" date="2016" name="Genome Announc.">
        <title>Draft Genome Sequences of Two Novel Amoeba-Resistant Intranuclear Bacteria, 'Candidatus Berkiella cookevillensis' and 'Candidatus Berkiella aquae'.</title>
        <authorList>
            <person name="Mehari Y.T."/>
            <person name="Arivett B.A."/>
            <person name="Farone A.L."/>
            <person name="Gunderson J.H."/>
            <person name="Farone M.B."/>
        </authorList>
    </citation>
    <scope>NUCLEOTIDE SEQUENCE</scope>
    <source>
        <strain evidence="4">HT99</strain>
    </source>
</reference>
<keyword evidence="5" id="KW-1185">Reference proteome</keyword>
<dbReference type="InterPro" id="IPR036770">
    <property type="entry name" value="Ankyrin_rpt-contain_sf"/>
</dbReference>
<dbReference type="Proteomes" id="UP000051497">
    <property type="component" value="Unassembled WGS sequence"/>
</dbReference>
<evidence type="ECO:0000256" key="2">
    <source>
        <dbReference type="ARBA" id="ARBA00023043"/>
    </source>
</evidence>
<dbReference type="PANTHER" id="PTHR24198:SF165">
    <property type="entry name" value="ANKYRIN REPEAT-CONTAINING PROTEIN-RELATED"/>
    <property type="match status" value="1"/>
</dbReference>
<evidence type="ECO:0000313" key="5">
    <source>
        <dbReference type="Proteomes" id="UP000051497"/>
    </source>
</evidence>
<comment type="caution">
    <text evidence="4">The sequence shown here is derived from an EMBL/GenBank/DDBJ whole genome shotgun (WGS) entry which is preliminary data.</text>
</comment>
<dbReference type="Gene3D" id="1.25.40.20">
    <property type="entry name" value="Ankyrin repeat-containing domain"/>
    <property type="match status" value="2"/>
</dbReference>
<dbReference type="PROSITE" id="PS50297">
    <property type="entry name" value="ANK_REP_REGION"/>
    <property type="match status" value="2"/>
</dbReference>
<organism evidence="4 5">
    <name type="scientific">Candidatus Berkiella aquae</name>
    <dbReference type="NCBI Taxonomy" id="295108"/>
    <lineage>
        <taxon>Bacteria</taxon>
        <taxon>Pseudomonadati</taxon>
        <taxon>Pseudomonadota</taxon>
        <taxon>Gammaproteobacteria</taxon>
        <taxon>Candidatus Berkiellales</taxon>
        <taxon>Candidatus Berkiellaceae</taxon>
        <taxon>Candidatus Berkiella</taxon>
    </lineage>
</organism>
<dbReference type="SUPFAM" id="SSF48403">
    <property type="entry name" value="Ankyrin repeat"/>
    <property type="match status" value="2"/>
</dbReference>
<protein>
    <submittedName>
        <fullName evidence="4">Ankyrin repeat domain-containing protein</fullName>
    </submittedName>
</protein>
<feature type="repeat" description="ANK" evidence="3">
    <location>
        <begin position="439"/>
        <end position="460"/>
    </location>
</feature>
<name>A0AAE3HTZ0_9GAMM</name>
<dbReference type="RefSeq" id="WP_259565484.1">
    <property type="nucleotide sequence ID" value="NZ_LKAJ02000001.1"/>
</dbReference>